<dbReference type="HOGENOM" id="CLU_065134_0_0_11"/>
<reference evidence="3 4" key="1">
    <citation type="journal article" date="2009" name="Stand. Genomic Sci.">
        <title>Complete genome sequence of Stackebrandtia nassauensis type strain (LLR-40K-21).</title>
        <authorList>
            <person name="Munk C."/>
            <person name="Lapidus A."/>
            <person name="Copeland A."/>
            <person name="Jando M."/>
            <person name="Mayilraj S."/>
            <person name="Glavina Del Rio T."/>
            <person name="Nolan M."/>
            <person name="Chen F."/>
            <person name="Lucas S."/>
            <person name="Tice H."/>
            <person name="Cheng J.F."/>
            <person name="Han C."/>
            <person name="Detter J.C."/>
            <person name="Bruce D."/>
            <person name="Goodwin L."/>
            <person name="Chain P."/>
            <person name="Pitluck S."/>
            <person name="Goker M."/>
            <person name="Ovchinikova G."/>
            <person name="Pati A."/>
            <person name="Ivanova N."/>
            <person name="Mavromatis K."/>
            <person name="Chen A."/>
            <person name="Palaniappan K."/>
            <person name="Land M."/>
            <person name="Hauser L."/>
            <person name="Chang Y.J."/>
            <person name="Jeffries C.D."/>
            <person name="Bristow J."/>
            <person name="Eisen J.A."/>
            <person name="Markowitz V."/>
            <person name="Hugenholtz P."/>
            <person name="Kyrpides N.C."/>
            <person name="Klenk H.P."/>
        </authorList>
    </citation>
    <scope>NUCLEOTIDE SEQUENCE [LARGE SCALE GENOMIC DNA]</scope>
    <source>
        <strain evidence="4">DSM 44728 / CIP 108903 / NRRL B-16338 / NBRC 102104 / LLR-40K-21</strain>
    </source>
</reference>
<keyword evidence="1" id="KW-0812">Transmembrane</keyword>
<gene>
    <name evidence="3" type="ordered locus">Snas_5779</name>
</gene>
<feature type="transmembrane region" description="Helical" evidence="1">
    <location>
        <begin position="215"/>
        <end position="233"/>
    </location>
</feature>
<evidence type="ECO:0000256" key="1">
    <source>
        <dbReference type="SAM" id="Phobius"/>
    </source>
</evidence>
<keyword evidence="1" id="KW-1133">Transmembrane helix</keyword>
<dbReference type="EMBL" id="CP001778">
    <property type="protein sequence ID" value="ADD45409.1"/>
    <property type="molecule type" value="Genomic_DNA"/>
</dbReference>
<evidence type="ECO:0000313" key="4">
    <source>
        <dbReference type="Proteomes" id="UP000000844"/>
    </source>
</evidence>
<dbReference type="RefSeq" id="WP_013020980.1">
    <property type="nucleotide sequence ID" value="NC_013947.1"/>
</dbReference>
<keyword evidence="2" id="KW-0732">Signal</keyword>
<feature type="signal peptide" evidence="2">
    <location>
        <begin position="1"/>
        <end position="28"/>
    </location>
</feature>
<feature type="transmembrane region" description="Helical" evidence="1">
    <location>
        <begin position="253"/>
        <end position="272"/>
    </location>
</feature>
<proteinExistence type="predicted"/>
<protein>
    <submittedName>
        <fullName evidence="3">Uncharacterized protein</fullName>
    </submittedName>
</protein>
<dbReference type="STRING" id="446470.Snas_5779"/>
<name>D3PYY0_STANL</name>
<feature type="transmembrane region" description="Helical" evidence="1">
    <location>
        <begin position="279"/>
        <end position="304"/>
    </location>
</feature>
<keyword evidence="4" id="KW-1185">Reference proteome</keyword>
<sequence length="351" mass="36600">MTRTPASWRFIALAGVLFALLWPGTAAAHGEEGLNDTDYRVTVTEQPRLPGVEVREVEAGARLELRNTGDRSVEILGYEREPYAEIRPEGVFVNVNSPASYLNETTDPDARVPAAASPALAPEWDKVSDEPVIRWHDHRAGWMNAQPPPVVTADPSRPHKVLDWDIPLRSGTQLYTVSGTVEWVPPPAAATWWAAALLLAGGLFVATFKPADLRPVAGLVGVLGLAAIADAVGRAVTSAELETGWLAALVVNQSWQLLAGVAGVGAAVYALRRGSAADLALGIAAAALALLSGLSHVSCLSAAITPTPWGGDLTRVLTVAALGAGTGVAVGVLARMRQPGRTTDTAGASTA</sequence>
<dbReference type="AlphaFoldDB" id="D3PYY0"/>
<organism evidence="3 4">
    <name type="scientific">Stackebrandtia nassauensis (strain DSM 44728 / CIP 108903 / NRRL B-16338 / NBRC 102104 / LLR-40K-21)</name>
    <dbReference type="NCBI Taxonomy" id="446470"/>
    <lineage>
        <taxon>Bacteria</taxon>
        <taxon>Bacillati</taxon>
        <taxon>Actinomycetota</taxon>
        <taxon>Actinomycetes</taxon>
        <taxon>Glycomycetales</taxon>
        <taxon>Glycomycetaceae</taxon>
        <taxon>Stackebrandtia</taxon>
    </lineage>
</organism>
<accession>D3PYY0</accession>
<feature type="transmembrane region" description="Helical" evidence="1">
    <location>
        <begin position="190"/>
        <end position="208"/>
    </location>
</feature>
<keyword evidence="1" id="KW-0472">Membrane</keyword>
<feature type="transmembrane region" description="Helical" evidence="1">
    <location>
        <begin position="316"/>
        <end position="334"/>
    </location>
</feature>
<dbReference type="eggNOG" id="ENOG5032U2Z">
    <property type="taxonomic scope" value="Bacteria"/>
</dbReference>
<dbReference type="Proteomes" id="UP000000844">
    <property type="component" value="Chromosome"/>
</dbReference>
<evidence type="ECO:0000313" key="3">
    <source>
        <dbReference type="EMBL" id="ADD45409.1"/>
    </source>
</evidence>
<feature type="chain" id="PRO_5003048101" evidence="2">
    <location>
        <begin position="29"/>
        <end position="351"/>
    </location>
</feature>
<evidence type="ECO:0000256" key="2">
    <source>
        <dbReference type="SAM" id="SignalP"/>
    </source>
</evidence>
<dbReference type="OrthoDB" id="5241181at2"/>
<dbReference type="KEGG" id="sna:Snas_5779"/>